<keyword evidence="5" id="KW-1003">Cell membrane</keyword>
<keyword evidence="4 5" id="KW-0472">Membrane</keyword>
<feature type="transmembrane region" description="Helical" evidence="5">
    <location>
        <begin position="257"/>
        <end position="278"/>
    </location>
</feature>
<evidence type="ECO:0000313" key="7">
    <source>
        <dbReference type="Proteomes" id="UP000315736"/>
    </source>
</evidence>
<name>A0A554WD64_9BURK</name>
<dbReference type="AlphaFoldDB" id="A0A554WD64"/>
<accession>A0A554WD64</accession>
<evidence type="ECO:0000313" key="6">
    <source>
        <dbReference type="EMBL" id="TSE21514.1"/>
    </source>
</evidence>
<comment type="similarity">
    <text evidence="5">Belongs to the 4-toluene sulfonate uptake permease (TSUP) (TC 2.A.102) family.</text>
</comment>
<feature type="transmembrane region" description="Helical" evidence="5">
    <location>
        <begin position="56"/>
        <end position="78"/>
    </location>
</feature>
<dbReference type="Proteomes" id="UP000315736">
    <property type="component" value="Unassembled WGS sequence"/>
</dbReference>
<evidence type="ECO:0000256" key="5">
    <source>
        <dbReference type="RuleBase" id="RU363041"/>
    </source>
</evidence>
<sequence length="281" mass="28760">MRPALFIMLETWLIAELAALGLVTGLLAGLLGIGGGMLMVPFITFILTQRGVASDLAVKMAIATSMATILFTSLSSVRAHHRRGAVRWDLVRNLSPGIVIGSLLAGAGVFHVIPGRWLALLFAAFIAFSATQMLRSAGQSQDKPSRGLPGPAGQFAAGGAIGFVSGLVGAGGGFISVPFMTWCGVVMHQAVATSAALGFPIALANGAGYLWSGASVAGRPPGSLGYVFLPALAVLATASVLMAPLGVRLAHALPVAALKRVFALLLYALAATMTWEALRAG</sequence>
<evidence type="ECO:0000256" key="1">
    <source>
        <dbReference type="ARBA" id="ARBA00004141"/>
    </source>
</evidence>
<dbReference type="EMBL" id="VJNB01000001">
    <property type="protein sequence ID" value="TSE21514.1"/>
    <property type="molecule type" value="Genomic_DNA"/>
</dbReference>
<feature type="transmembrane region" description="Helical" evidence="5">
    <location>
        <begin position="155"/>
        <end position="179"/>
    </location>
</feature>
<feature type="transmembrane region" description="Helical" evidence="5">
    <location>
        <begin position="90"/>
        <end position="111"/>
    </location>
</feature>
<dbReference type="InterPro" id="IPR002781">
    <property type="entry name" value="TM_pro_TauE-like"/>
</dbReference>
<organism evidence="6 7">
    <name type="scientific">Tepidimonas alkaliphilus</name>
    <dbReference type="NCBI Taxonomy" id="2588942"/>
    <lineage>
        <taxon>Bacteria</taxon>
        <taxon>Pseudomonadati</taxon>
        <taxon>Pseudomonadota</taxon>
        <taxon>Betaproteobacteria</taxon>
        <taxon>Burkholderiales</taxon>
        <taxon>Tepidimonas</taxon>
    </lineage>
</organism>
<protein>
    <recommendedName>
        <fullName evidence="5">Probable membrane transporter protein</fullName>
    </recommendedName>
</protein>
<keyword evidence="3 5" id="KW-1133">Transmembrane helix</keyword>
<dbReference type="PANTHER" id="PTHR43483:SF3">
    <property type="entry name" value="MEMBRANE TRANSPORTER PROTEIN HI_0806-RELATED"/>
    <property type="match status" value="1"/>
</dbReference>
<keyword evidence="7" id="KW-1185">Reference proteome</keyword>
<dbReference type="GO" id="GO:0005886">
    <property type="term" value="C:plasma membrane"/>
    <property type="evidence" value="ECO:0007669"/>
    <property type="project" value="UniProtKB-SubCell"/>
</dbReference>
<proteinExistence type="inferred from homology"/>
<feature type="transmembrane region" description="Helical" evidence="5">
    <location>
        <begin position="224"/>
        <end position="245"/>
    </location>
</feature>
<dbReference type="PANTHER" id="PTHR43483">
    <property type="entry name" value="MEMBRANE TRANSPORTER PROTEIN HI_0806-RELATED"/>
    <property type="match status" value="1"/>
</dbReference>
<feature type="transmembrane region" description="Helical" evidence="5">
    <location>
        <begin position="191"/>
        <end position="212"/>
    </location>
</feature>
<evidence type="ECO:0000256" key="4">
    <source>
        <dbReference type="ARBA" id="ARBA00023136"/>
    </source>
</evidence>
<dbReference type="Pfam" id="PF01925">
    <property type="entry name" value="TauE"/>
    <property type="match status" value="1"/>
</dbReference>
<evidence type="ECO:0000256" key="3">
    <source>
        <dbReference type="ARBA" id="ARBA00022989"/>
    </source>
</evidence>
<comment type="caution">
    <text evidence="6">The sequence shown here is derived from an EMBL/GenBank/DDBJ whole genome shotgun (WGS) entry which is preliminary data.</text>
</comment>
<gene>
    <name evidence="6" type="ORF">Talka_00189</name>
</gene>
<feature type="transmembrane region" description="Helical" evidence="5">
    <location>
        <begin position="12"/>
        <end position="44"/>
    </location>
</feature>
<evidence type="ECO:0000256" key="2">
    <source>
        <dbReference type="ARBA" id="ARBA00022692"/>
    </source>
</evidence>
<reference evidence="6 7" key="1">
    <citation type="submission" date="2019-07" db="EMBL/GenBank/DDBJ databases">
        <title>Tepidimonas alkaliphilus YIM 72238 draft genome.</title>
        <authorList>
            <person name="Da Costa M.S."/>
            <person name="Froufe H.J.C."/>
            <person name="Egas C."/>
            <person name="Albuquerque L."/>
        </authorList>
    </citation>
    <scope>NUCLEOTIDE SEQUENCE [LARGE SCALE GENOMIC DNA]</scope>
    <source>
        <strain evidence="6 7">YIM 72238</strain>
    </source>
</reference>
<keyword evidence="2 5" id="KW-0812">Transmembrane</keyword>
<comment type="subcellular location">
    <subcellularLocation>
        <location evidence="5">Cell membrane</location>
        <topology evidence="5">Multi-pass membrane protein</topology>
    </subcellularLocation>
    <subcellularLocation>
        <location evidence="1">Membrane</location>
        <topology evidence="1">Multi-pass membrane protein</topology>
    </subcellularLocation>
</comment>